<dbReference type="OrthoDB" id="10258644at2759"/>
<name>E1F1G6_GIAIA</name>
<gene>
    <name evidence="1" type="ORF">GLP15_195</name>
</gene>
<dbReference type="EMBL" id="ACVC01000123">
    <property type="protein sequence ID" value="EFO63647.1"/>
    <property type="molecule type" value="Genomic_DNA"/>
</dbReference>
<accession>E1F1G6</accession>
<proteinExistence type="predicted"/>
<dbReference type="AlphaFoldDB" id="E1F1G6"/>
<comment type="caution">
    <text evidence="1">The sequence shown here is derived from an EMBL/GenBank/DDBJ whole genome shotgun (WGS) entry which is preliminary data.</text>
</comment>
<dbReference type="OMA" id="RHYCISK"/>
<reference evidence="1 2" key="1">
    <citation type="journal article" date="2010" name="BMC Genomics">
        <title>Genome analysis and comparative genomics of a Giardia intestinalis assemblage E isolate.</title>
        <authorList>
            <person name="Jerlstrom-Hultqvist J."/>
            <person name="Franzen O."/>
            <person name="Ankarklev J."/>
            <person name="Xu F."/>
            <person name="Nohynkova E."/>
            <person name="Andersson J.O."/>
            <person name="Svard S.G."/>
            <person name="Andersson B."/>
        </authorList>
    </citation>
    <scope>NUCLEOTIDE SEQUENCE [LARGE SCALE GENOMIC DNA]</scope>
    <source>
        <strain evidence="1 2">P15</strain>
    </source>
</reference>
<dbReference type="Proteomes" id="UP000008974">
    <property type="component" value="Unassembled WGS sequence"/>
</dbReference>
<sequence>MWFKVFWMFGSHFYDEIYEDQRHIRLIARICQLAETEKDILSLPTAVLTDNDALNNSPKPIGISDYGVQRLTSELQRDHKVKAIHLLEDLEECLLAEIGAIPHVSHPASVRVIRSYSQTLLHQNISSEDLRECCVVPNVRQIQCELRFRNRHYCISKDGILVLVPDRV</sequence>
<protein>
    <submittedName>
        <fullName evidence="1">Uncharacterized protein</fullName>
    </submittedName>
</protein>
<evidence type="ECO:0000313" key="2">
    <source>
        <dbReference type="Proteomes" id="UP000008974"/>
    </source>
</evidence>
<evidence type="ECO:0000313" key="1">
    <source>
        <dbReference type="EMBL" id="EFO63647.1"/>
    </source>
</evidence>
<dbReference type="VEuPathDB" id="GiardiaDB:GLP15_195"/>
<organism evidence="1 2">
    <name type="scientific">Giardia intestinalis (strain P15)</name>
    <name type="common">Giardia lamblia</name>
    <dbReference type="NCBI Taxonomy" id="658858"/>
    <lineage>
        <taxon>Eukaryota</taxon>
        <taxon>Metamonada</taxon>
        <taxon>Diplomonadida</taxon>
        <taxon>Hexamitidae</taxon>
        <taxon>Giardiinae</taxon>
        <taxon>Giardia</taxon>
    </lineage>
</organism>